<evidence type="ECO:0000259" key="1">
    <source>
        <dbReference type="Pfam" id="PF11716"/>
    </source>
</evidence>
<dbReference type="RefSeq" id="WP_214058100.1">
    <property type="nucleotide sequence ID" value="NZ_BAAAHS010000113.1"/>
</dbReference>
<dbReference type="InterPro" id="IPR034660">
    <property type="entry name" value="DinB/YfiT-like"/>
</dbReference>
<organism evidence="2 3">
    <name type="scientific">Nocardioides aquaticus</name>
    <dbReference type="NCBI Taxonomy" id="160826"/>
    <lineage>
        <taxon>Bacteria</taxon>
        <taxon>Bacillati</taxon>
        <taxon>Actinomycetota</taxon>
        <taxon>Actinomycetes</taxon>
        <taxon>Propionibacteriales</taxon>
        <taxon>Nocardioidaceae</taxon>
        <taxon>Nocardioides</taxon>
    </lineage>
</organism>
<proteinExistence type="predicted"/>
<dbReference type="InterPro" id="IPR024344">
    <property type="entry name" value="MDMPI_metal-binding"/>
</dbReference>
<dbReference type="Gene3D" id="1.20.120.450">
    <property type="entry name" value="dinb family like domain"/>
    <property type="match status" value="1"/>
</dbReference>
<evidence type="ECO:0000313" key="3">
    <source>
        <dbReference type="Proteomes" id="UP000679307"/>
    </source>
</evidence>
<dbReference type="Pfam" id="PF11716">
    <property type="entry name" value="MDMPI_N"/>
    <property type="match status" value="1"/>
</dbReference>
<protein>
    <recommendedName>
        <fullName evidence="1">Mycothiol-dependent maleylpyruvate isomerase metal-binding domain-containing protein</fullName>
    </recommendedName>
</protein>
<keyword evidence="3" id="KW-1185">Reference proteome</keyword>
<reference evidence="2 3" key="1">
    <citation type="submission" date="2021-05" db="EMBL/GenBank/DDBJ databases">
        <title>Complete genome of Nocardioides aquaticus KCTC 9944T isolated from meromictic and hypersaline Ekho Lake, Antarctica.</title>
        <authorList>
            <person name="Hwang K."/>
            <person name="Kim K.M."/>
            <person name="Choe H."/>
        </authorList>
    </citation>
    <scope>NUCLEOTIDE SEQUENCE [LARGE SCALE GENOMIC DNA]</scope>
    <source>
        <strain evidence="2 3">KCTC 9944</strain>
    </source>
</reference>
<feature type="domain" description="Mycothiol-dependent maleylpyruvate isomerase metal-binding" evidence="1">
    <location>
        <begin position="8"/>
        <end position="147"/>
    </location>
</feature>
<name>A0ABX8EDH4_9ACTN</name>
<accession>A0ABX8EDH4</accession>
<sequence length="214" mass="22461">MTSDLLADAYAGTSRATDRLTPADWERPTRAAAWPVRALLHHQLMDAQRALVALACTTDATPDVDRETYWAGFLPDGDAGAGPSARVSAAYDPADLRAQWTATAAAVVRASEVADPTTRVETQGHVITVDDLVSTLVVEATVHHLDLVLDLDDPGPSAACLAHTRAVLEGILGAPLPSSWDDATAVLRSTGREALTDADRAALGVRAGRLPLLG</sequence>
<evidence type="ECO:0000313" key="2">
    <source>
        <dbReference type="EMBL" id="QVT78523.1"/>
    </source>
</evidence>
<gene>
    <name evidence="2" type="ORF">ENKNEFLB_00900</name>
</gene>
<dbReference type="Proteomes" id="UP000679307">
    <property type="component" value="Chromosome"/>
</dbReference>
<dbReference type="SUPFAM" id="SSF109854">
    <property type="entry name" value="DinB/YfiT-like putative metalloenzymes"/>
    <property type="match status" value="1"/>
</dbReference>
<dbReference type="EMBL" id="CP075371">
    <property type="protein sequence ID" value="QVT78523.1"/>
    <property type="molecule type" value="Genomic_DNA"/>
</dbReference>